<dbReference type="PROSITE" id="PS51257">
    <property type="entry name" value="PROKAR_LIPOPROTEIN"/>
    <property type="match status" value="1"/>
</dbReference>
<keyword evidence="1" id="KW-0175">Coiled coil</keyword>
<keyword evidence="3" id="KW-1185">Reference proteome</keyword>
<dbReference type="AlphaFoldDB" id="A0A512MAY9"/>
<feature type="coiled-coil region" evidence="1">
    <location>
        <begin position="77"/>
        <end position="118"/>
    </location>
</feature>
<gene>
    <name evidence="2" type="ORF">BGE01nite_31970</name>
</gene>
<evidence type="ECO:0000313" key="2">
    <source>
        <dbReference type="EMBL" id="GEP43906.1"/>
    </source>
</evidence>
<proteinExistence type="predicted"/>
<dbReference type="RefSeq" id="WP_146851465.1">
    <property type="nucleotide sequence ID" value="NZ_BKAG01000022.1"/>
</dbReference>
<reference evidence="2 3" key="1">
    <citation type="submission" date="2019-07" db="EMBL/GenBank/DDBJ databases">
        <title>Whole genome shotgun sequence of Brevifollis gellanilyticus NBRC 108608.</title>
        <authorList>
            <person name="Hosoyama A."/>
            <person name="Uohara A."/>
            <person name="Ohji S."/>
            <person name="Ichikawa N."/>
        </authorList>
    </citation>
    <scope>NUCLEOTIDE SEQUENCE [LARGE SCALE GENOMIC DNA]</scope>
    <source>
        <strain evidence="2 3">NBRC 108608</strain>
    </source>
</reference>
<name>A0A512MAY9_9BACT</name>
<organism evidence="2 3">
    <name type="scientific">Brevifollis gellanilyticus</name>
    <dbReference type="NCBI Taxonomy" id="748831"/>
    <lineage>
        <taxon>Bacteria</taxon>
        <taxon>Pseudomonadati</taxon>
        <taxon>Verrucomicrobiota</taxon>
        <taxon>Verrucomicrobiia</taxon>
        <taxon>Verrucomicrobiales</taxon>
        <taxon>Verrucomicrobiaceae</taxon>
    </lineage>
</organism>
<dbReference type="Proteomes" id="UP000321577">
    <property type="component" value="Unassembled WGS sequence"/>
</dbReference>
<sequence>MKPSFDPIRRPLLVLTCCLGLASCKENQALQKQLDEANAKVQAVSQESIEIDKMLAANRREIPAYAGVGAAGANHYATQLAQELVNAESLVKQAEASLKDAETSLATAQKDLQIVKSKDPR</sequence>
<evidence type="ECO:0000256" key="1">
    <source>
        <dbReference type="SAM" id="Coils"/>
    </source>
</evidence>
<comment type="caution">
    <text evidence="2">The sequence shown here is derived from an EMBL/GenBank/DDBJ whole genome shotgun (WGS) entry which is preliminary data.</text>
</comment>
<evidence type="ECO:0000313" key="3">
    <source>
        <dbReference type="Proteomes" id="UP000321577"/>
    </source>
</evidence>
<protein>
    <submittedName>
        <fullName evidence="2">Uncharacterized protein</fullName>
    </submittedName>
</protein>
<accession>A0A512MAY9</accession>
<dbReference type="EMBL" id="BKAG01000022">
    <property type="protein sequence ID" value="GEP43906.1"/>
    <property type="molecule type" value="Genomic_DNA"/>
</dbReference>